<accession>A0A6B0YP14</accession>
<feature type="transmembrane region" description="Helical" evidence="8">
    <location>
        <begin position="252"/>
        <end position="275"/>
    </location>
</feature>
<evidence type="ECO:0000256" key="3">
    <source>
        <dbReference type="ARBA" id="ARBA00022676"/>
    </source>
</evidence>
<evidence type="ECO:0000256" key="1">
    <source>
        <dbReference type="ARBA" id="ARBA00004651"/>
    </source>
</evidence>
<evidence type="ECO:0000256" key="6">
    <source>
        <dbReference type="ARBA" id="ARBA00022989"/>
    </source>
</evidence>
<feature type="transmembrane region" description="Helical" evidence="8">
    <location>
        <begin position="91"/>
        <end position="108"/>
    </location>
</feature>
<feature type="transmembrane region" description="Helical" evidence="8">
    <location>
        <begin position="31"/>
        <end position="50"/>
    </location>
</feature>
<evidence type="ECO:0000256" key="7">
    <source>
        <dbReference type="ARBA" id="ARBA00023136"/>
    </source>
</evidence>
<keyword evidence="5 8" id="KW-0812">Transmembrane</keyword>
<reference evidence="9" key="1">
    <citation type="submission" date="2019-09" db="EMBL/GenBank/DDBJ databases">
        <title>Characterisation of the sponge microbiome using genome-centric metagenomics.</title>
        <authorList>
            <person name="Engelberts J.P."/>
            <person name="Robbins S.J."/>
            <person name="De Goeij J.M."/>
            <person name="Aranda M."/>
            <person name="Bell S.C."/>
            <person name="Webster N.S."/>
        </authorList>
    </citation>
    <scope>NUCLEOTIDE SEQUENCE</scope>
    <source>
        <strain evidence="9">SB0664_bin_27</strain>
    </source>
</reference>
<evidence type="ECO:0000313" key="9">
    <source>
        <dbReference type="EMBL" id="MXY92307.1"/>
    </source>
</evidence>
<feature type="transmembrane region" description="Helical" evidence="8">
    <location>
        <begin position="332"/>
        <end position="348"/>
    </location>
</feature>
<evidence type="ECO:0000256" key="2">
    <source>
        <dbReference type="ARBA" id="ARBA00022475"/>
    </source>
</evidence>
<keyword evidence="4" id="KW-0808">Transferase</keyword>
<proteinExistence type="predicted"/>
<dbReference type="AlphaFoldDB" id="A0A6B0YP14"/>
<evidence type="ECO:0000256" key="5">
    <source>
        <dbReference type="ARBA" id="ARBA00022692"/>
    </source>
</evidence>
<organism evidence="9">
    <name type="scientific">Caldilineaceae bacterium SB0664_bin_27</name>
    <dbReference type="NCBI Taxonomy" id="2605260"/>
    <lineage>
        <taxon>Bacteria</taxon>
        <taxon>Bacillati</taxon>
        <taxon>Chloroflexota</taxon>
        <taxon>Caldilineae</taxon>
        <taxon>Caldilineales</taxon>
        <taxon>Caldilineaceae</taxon>
    </lineage>
</organism>
<feature type="transmembrane region" description="Helical" evidence="8">
    <location>
        <begin position="145"/>
        <end position="162"/>
    </location>
</feature>
<feature type="transmembrane region" description="Helical" evidence="8">
    <location>
        <begin position="115"/>
        <end position="133"/>
    </location>
</feature>
<dbReference type="EMBL" id="VXRG01000027">
    <property type="protein sequence ID" value="MXY92307.1"/>
    <property type="molecule type" value="Genomic_DNA"/>
</dbReference>
<dbReference type="GO" id="GO:0009103">
    <property type="term" value="P:lipopolysaccharide biosynthetic process"/>
    <property type="evidence" value="ECO:0007669"/>
    <property type="project" value="UniProtKB-ARBA"/>
</dbReference>
<keyword evidence="2" id="KW-1003">Cell membrane</keyword>
<evidence type="ECO:0000256" key="4">
    <source>
        <dbReference type="ARBA" id="ARBA00022679"/>
    </source>
</evidence>
<name>A0A6B0YP14_9CHLR</name>
<dbReference type="PANTHER" id="PTHR33908">
    <property type="entry name" value="MANNOSYLTRANSFERASE YKCB-RELATED"/>
    <property type="match status" value="1"/>
</dbReference>
<feature type="transmembrane region" description="Helical" evidence="8">
    <location>
        <begin position="212"/>
        <end position="232"/>
    </location>
</feature>
<keyword evidence="3" id="KW-0328">Glycosyltransferase</keyword>
<evidence type="ECO:0000256" key="8">
    <source>
        <dbReference type="SAM" id="Phobius"/>
    </source>
</evidence>
<feature type="transmembrane region" description="Helical" evidence="8">
    <location>
        <begin position="174"/>
        <end position="192"/>
    </location>
</feature>
<dbReference type="InterPro" id="IPR050297">
    <property type="entry name" value="LipidA_mod_glycosyltrf_83"/>
</dbReference>
<feature type="transmembrane region" description="Helical" evidence="8">
    <location>
        <begin position="384"/>
        <end position="405"/>
    </location>
</feature>
<feature type="transmembrane region" description="Helical" evidence="8">
    <location>
        <begin position="355"/>
        <end position="372"/>
    </location>
</feature>
<dbReference type="GO" id="GO:0005886">
    <property type="term" value="C:plasma membrane"/>
    <property type="evidence" value="ECO:0007669"/>
    <property type="project" value="UniProtKB-SubCell"/>
</dbReference>
<dbReference type="PANTHER" id="PTHR33908:SF3">
    <property type="entry name" value="UNDECAPRENYL PHOSPHATE-ALPHA-4-AMINO-4-DEOXY-L-ARABINOSE ARABINOSYL TRANSFERASE"/>
    <property type="match status" value="1"/>
</dbReference>
<dbReference type="GO" id="GO:0010041">
    <property type="term" value="P:response to iron(III) ion"/>
    <property type="evidence" value="ECO:0007669"/>
    <property type="project" value="TreeGrafter"/>
</dbReference>
<feature type="transmembrane region" description="Helical" evidence="8">
    <location>
        <begin position="426"/>
        <end position="444"/>
    </location>
</feature>
<comment type="subcellular location">
    <subcellularLocation>
        <location evidence="1">Cell membrane</location>
        <topology evidence="1">Multi-pass membrane protein</topology>
    </subcellularLocation>
</comment>
<keyword evidence="7 8" id="KW-0472">Membrane</keyword>
<evidence type="ECO:0008006" key="10">
    <source>
        <dbReference type="Google" id="ProtNLM"/>
    </source>
</evidence>
<dbReference type="GO" id="GO:0016763">
    <property type="term" value="F:pentosyltransferase activity"/>
    <property type="evidence" value="ECO:0007669"/>
    <property type="project" value="TreeGrafter"/>
</dbReference>
<comment type="caution">
    <text evidence="9">The sequence shown here is derived from an EMBL/GenBank/DDBJ whole genome shotgun (WGS) entry which is preliminary data.</text>
</comment>
<gene>
    <name evidence="9" type="ORF">F4Y42_02545</name>
</gene>
<keyword evidence="6 8" id="KW-1133">Transmembrane helix</keyword>
<sequence length="745" mass="84543">MSLLMIVGNFIQCRPAGDSKLTRHNRRQRDLATGVILLALGAAVVLLRLYRLVDLPPRLDNDEAIHGLDALQVLQGEHAVFFDANHGREGLIVYAIALSISILGRTELAIRLPMALTSAGTVFVVFWLGQTLFGRDEESGRETPWHGLFVGGVGAGLLAVSLSQTIIGRTAMRANFLPFLLSLCLILLWEGYRRRSWRWIALAGACAGLLPYTYIAARFTLLLFLFYGLSFLLTYHSATGIRFRVGLLKRNLLWTGIFLGVAGLVAAPILFHFALHPGDFFARSSKLSIFDSDLRQGTLLKAFLVNAWEHLLLFGFHGDLASDRNFSGRPMLDLWEALFLWLGVGIAFRRWRPGYRMLLIWLGTLILPAFLARDYTVPNTLRMMGAVPAFYLLIGVGMWEAFQFLKERLRVRQWRMGRFYDENETRIVSAVAILVAGLILVKGFTTYRIYFQKWAEHREVSDSYETWLGEWAQTLNALPSDAETVYLIPGFPYTYPISTHYTFEYLYLGTDSVHTIYMSAPNLAQEIESILTAKEKISTVKVVEWNSTSRWVRDDTQPVVFLLSKYGRYLGSDEYTDFQIHNFAEISLERPWTFYEEIETLTVLYDGGIALHGLALGQDGMQLSLRQPLNLGQGRPLWGVLRWQTASGLDVDYAMSLRLYDTQGKLVHQADDVIWEPAAHVPSSKWSSDKMVDSLVQLELPDHLPPDEYELRLVVYNFKTLVPPVEVGVWQPETTLARLRLGRDR</sequence>
<protein>
    <recommendedName>
        <fullName evidence="10">Glycosyltransferase RgtA/B/C/D-like domain-containing protein</fullName>
    </recommendedName>
</protein>